<dbReference type="Proteomes" id="UP000606786">
    <property type="component" value="Unassembled WGS sequence"/>
</dbReference>
<dbReference type="EMBL" id="CAJHJT010000034">
    <property type="protein sequence ID" value="CAD7003849.1"/>
    <property type="molecule type" value="Genomic_DNA"/>
</dbReference>
<organism evidence="1 2">
    <name type="scientific">Ceratitis capitata</name>
    <name type="common">Mediterranean fruit fly</name>
    <name type="synonym">Tephritis capitata</name>
    <dbReference type="NCBI Taxonomy" id="7213"/>
    <lineage>
        <taxon>Eukaryota</taxon>
        <taxon>Metazoa</taxon>
        <taxon>Ecdysozoa</taxon>
        <taxon>Arthropoda</taxon>
        <taxon>Hexapoda</taxon>
        <taxon>Insecta</taxon>
        <taxon>Pterygota</taxon>
        <taxon>Neoptera</taxon>
        <taxon>Endopterygota</taxon>
        <taxon>Diptera</taxon>
        <taxon>Brachycera</taxon>
        <taxon>Muscomorpha</taxon>
        <taxon>Tephritoidea</taxon>
        <taxon>Tephritidae</taxon>
        <taxon>Ceratitis</taxon>
        <taxon>Ceratitis</taxon>
    </lineage>
</organism>
<proteinExistence type="predicted"/>
<accession>A0A811UXE1</accession>
<gene>
    <name evidence="1" type="ORF">CCAP1982_LOCUS12279</name>
</gene>
<evidence type="ECO:0000313" key="1">
    <source>
        <dbReference type="EMBL" id="CAD7003849.1"/>
    </source>
</evidence>
<reference evidence="1" key="1">
    <citation type="submission" date="2020-11" db="EMBL/GenBank/DDBJ databases">
        <authorList>
            <person name="Whitehead M."/>
        </authorList>
    </citation>
    <scope>NUCLEOTIDE SEQUENCE</scope>
    <source>
        <strain evidence="1">EGII</strain>
    </source>
</reference>
<name>A0A811UXE1_CERCA</name>
<keyword evidence="2" id="KW-1185">Reference proteome</keyword>
<sequence length="91" mass="10223">MACADTDYLVASGDFRRASMDLPPDKAKLLKNYDDEKKWDIICDQSSIASLLPHPPLGSDLATSDYHLCHLKGEIMDYDEIGSVFDLDWKS</sequence>
<protein>
    <submittedName>
        <fullName evidence="1">(Mediterranean fruit fly) hypothetical protein</fullName>
    </submittedName>
</protein>
<dbReference type="AlphaFoldDB" id="A0A811UXE1"/>
<evidence type="ECO:0000313" key="2">
    <source>
        <dbReference type="Proteomes" id="UP000606786"/>
    </source>
</evidence>
<comment type="caution">
    <text evidence="1">The sequence shown here is derived from an EMBL/GenBank/DDBJ whole genome shotgun (WGS) entry which is preliminary data.</text>
</comment>